<accession>A0A1I7DEW5</accession>
<dbReference type="AlphaFoldDB" id="A0A1I7DEW5"/>
<gene>
    <name evidence="2" type="ORF">SAMN05660657_05697</name>
</gene>
<keyword evidence="3" id="KW-1185">Reference proteome</keyword>
<sequence>MSNNLPAFRFFADSRSPQLGRDYDAEIHRYRAAYIEPAGYGLTVDAFPGADVIEVIDDPEPQQGGPGRQEPIIIKRLRVPADTVAFDFTIRRSNGGFDRNVIKKIDRLEGVINEAQPDPPWSLSVTVPMQGTYHCTIRLRNRSGNGPTGQASLILRDHLVVGLGESFASGEGNPDKSGQVDQLGAARCEAASLRITVHGLDKAGVSMRRSAAWLEPEAHRSLRSGQARGAKAAQDLSNGRVITFLSFATSSAQIERGLFDSQHPKWQATGQIEEARKAVGNAPIDAVLLSIGGNDVGFSGGLQELAADFQGGGLDKMVRDTRRRIQALVPRFDALALRLQSLVNPRRVYITEYPTGMFDKKDLLGGPLGRRADGCEIFDSGAYMKVSSVDAAMIFELAHELNDQLRRAADQYGWTYLEGIVEGFAGHGYCTDEDERFWVRAVESCKKQGDYMGTMHPNERGHEIYQDVIASALRQQFTGGSIERSGSLEPMLHMMT</sequence>
<proteinExistence type="predicted"/>
<protein>
    <submittedName>
        <fullName evidence="2">GDSL-like Lipase/Acylhydrolase family protein</fullName>
    </submittedName>
</protein>
<evidence type="ECO:0000313" key="3">
    <source>
        <dbReference type="Proteomes" id="UP000199546"/>
    </source>
</evidence>
<dbReference type="PANTHER" id="PTHR37981:SF1">
    <property type="entry name" value="SGNH HYDROLASE-TYPE ESTERASE DOMAIN-CONTAINING PROTEIN"/>
    <property type="match status" value="1"/>
</dbReference>
<dbReference type="Pfam" id="PF13472">
    <property type="entry name" value="Lipase_GDSL_2"/>
    <property type="match status" value="1"/>
</dbReference>
<dbReference type="OrthoDB" id="3882626at2"/>
<dbReference type="Proteomes" id="UP000199546">
    <property type="component" value="Unassembled WGS sequence"/>
</dbReference>
<dbReference type="GO" id="GO:0016788">
    <property type="term" value="F:hydrolase activity, acting on ester bonds"/>
    <property type="evidence" value="ECO:0007669"/>
    <property type="project" value="InterPro"/>
</dbReference>
<name>A0A1I7DEW5_9ACTN</name>
<dbReference type="InterPro" id="IPR013830">
    <property type="entry name" value="SGNH_hydro"/>
</dbReference>
<dbReference type="PANTHER" id="PTHR37981">
    <property type="entry name" value="LIPASE 2"/>
    <property type="match status" value="1"/>
</dbReference>
<dbReference type="SUPFAM" id="SSF52266">
    <property type="entry name" value="SGNH hydrolase"/>
    <property type="match status" value="1"/>
</dbReference>
<feature type="domain" description="SGNH hydrolase-type esterase" evidence="1">
    <location>
        <begin position="224"/>
        <end position="464"/>
    </location>
</feature>
<dbReference type="InterPro" id="IPR036514">
    <property type="entry name" value="SGNH_hydro_sf"/>
</dbReference>
<dbReference type="GO" id="GO:0006629">
    <property type="term" value="P:lipid metabolic process"/>
    <property type="evidence" value="ECO:0007669"/>
    <property type="project" value="TreeGrafter"/>
</dbReference>
<dbReference type="RefSeq" id="WP_093585277.1">
    <property type="nucleotide sequence ID" value="NZ_FPBA01000053.1"/>
</dbReference>
<evidence type="ECO:0000259" key="1">
    <source>
        <dbReference type="Pfam" id="PF13472"/>
    </source>
</evidence>
<dbReference type="EMBL" id="FPBA01000053">
    <property type="protein sequence ID" value="SFU10194.1"/>
    <property type="molecule type" value="Genomic_DNA"/>
</dbReference>
<evidence type="ECO:0000313" key="2">
    <source>
        <dbReference type="EMBL" id="SFU10194.1"/>
    </source>
</evidence>
<reference evidence="3" key="1">
    <citation type="submission" date="2016-10" db="EMBL/GenBank/DDBJ databases">
        <authorList>
            <person name="Varghese N."/>
            <person name="Submissions S."/>
        </authorList>
    </citation>
    <scope>NUCLEOTIDE SEQUENCE [LARGE SCALE GENOMIC DNA]</scope>
    <source>
        <strain evidence="3">DSM 46136</strain>
    </source>
</reference>
<dbReference type="InterPro" id="IPR037460">
    <property type="entry name" value="SEST-like"/>
</dbReference>
<keyword evidence="2" id="KW-0378">Hydrolase</keyword>
<dbReference type="Gene3D" id="3.40.50.1110">
    <property type="entry name" value="SGNH hydrolase"/>
    <property type="match status" value="1"/>
</dbReference>
<organism evidence="2 3">
    <name type="scientific">Geodermatophilus amargosae</name>
    <dbReference type="NCBI Taxonomy" id="1296565"/>
    <lineage>
        <taxon>Bacteria</taxon>
        <taxon>Bacillati</taxon>
        <taxon>Actinomycetota</taxon>
        <taxon>Actinomycetes</taxon>
        <taxon>Geodermatophilales</taxon>
        <taxon>Geodermatophilaceae</taxon>
        <taxon>Geodermatophilus</taxon>
    </lineage>
</organism>